<accession>A0ABM1NDN1</accession>
<gene>
    <name evidence="3" type="primary">LOC108568380</name>
</gene>
<evidence type="ECO:0000313" key="3">
    <source>
        <dbReference type="RefSeq" id="XP_017784931.1"/>
    </source>
</evidence>
<sequence>MFFYAVPEESCRCSTVRILKNFTQELVLSKKPAMKGKKLSEYVKKLLDLSTKQHDSKKLNDSMYLDKEEMKRLIRANFEMDLNKKKPDKINHKEAVASTPTKSKQNVAEFFENFEPQSAIKKKPVKKINLENDSSINSYSENNSENSPQFHNETKSLFPWEEFSEVFKKFPGVTPRPHLDLKAIRERVELQLKMEFKEQDEQFERITKRHFDELDIERATSFIKRYSSIKDDSGIINRSFLVCSKLQNQNSGNVSNFTENISTNQSNYCYCIDCANEDSGMLKDEDEESKKRELFKRNNISSSAEVHKSNTPKKDDSGNFSFSHIDLPKTKILEVETFEFTEKLNLNETPLKDDSGKSIFSNIDIPETNILEVETFEYSEEYEKFDKSIEIEQDQYEMEKELNDSEESTILMEFDGSRREEEIYYPRLTYLETIFEESFESVRSVKNRFEPASQSQDSASDDLSTSNEEEQINSIKEISQTSSIFHIVDETKSLFPWEDFSEVFKKYPGITPRPHLDLNSIRKKVEKQLKVEFKKEDELFEIIKNRYFEEKDIERANSFIKKYSFMKDDSGIINRKNLVCTKFKIEDSGYVSNLSDNQSLTEEDSCFCIDCTNQHSKMLSNNILKCTNLENQICKYLKESYIDINELKRRVNIKLKMLREQDEEFRIKESSNISETMENDDSGITSFSHIDHQQTTPENQTMDNTEVDENLRQIEAENDNYADSDSEDSLNYCDESDFNEECTRYEEYYPRRRFLETIFEESFESECLNDDWEEELCDDEVSQIVETLNEEEFVSNGQSRREDEHYQRMKNSENFDSESSLFDSLEYVIQSQEDNAINESSNVTNHEVIDSTIHLETEDDSQFSTQPKSLFPWEEFSEVFKKFPEITPRSHLDLNVIRKRVEIQLELEFKKEGELLERIKKKHLEITRANTFIKKYFFIKDKSGTIDRRISSFTQIDPIKSEHHSNKVEFDLNGKCRRAEEYFQVTNILKPKIESRSESETSFYDSLEAINESQKNCNNTESSKNERKTTKLLRDC</sequence>
<feature type="region of interest" description="Disordered" evidence="1">
    <location>
        <begin position="301"/>
        <end position="320"/>
    </location>
</feature>
<proteinExistence type="predicted"/>
<keyword evidence="2" id="KW-1185">Reference proteome</keyword>
<organism evidence="2 3">
    <name type="scientific">Nicrophorus vespilloides</name>
    <name type="common">Boreal carrion beetle</name>
    <dbReference type="NCBI Taxonomy" id="110193"/>
    <lineage>
        <taxon>Eukaryota</taxon>
        <taxon>Metazoa</taxon>
        <taxon>Ecdysozoa</taxon>
        <taxon>Arthropoda</taxon>
        <taxon>Hexapoda</taxon>
        <taxon>Insecta</taxon>
        <taxon>Pterygota</taxon>
        <taxon>Neoptera</taxon>
        <taxon>Endopterygota</taxon>
        <taxon>Coleoptera</taxon>
        <taxon>Polyphaga</taxon>
        <taxon>Staphyliniformia</taxon>
        <taxon>Silphidae</taxon>
        <taxon>Nicrophorinae</taxon>
        <taxon>Nicrophorus</taxon>
    </lineage>
</organism>
<name>A0ABM1NDN1_NICVS</name>
<feature type="compositionally biased region" description="Basic and acidic residues" evidence="1">
    <location>
        <begin position="305"/>
        <end position="317"/>
    </location>
</feature>
<dbReference type="RefSeq" id="XP_017784931.1">
    <property type="nucleotide sequence ID" value="XM_017929442.1"/>
</dbReference>
<feature type="compositionally biased region" description="Low complexity" evidence="1">
    <location>
        <begin position="452"/>
        <end position="466"/>
    </location>
</feature>
<evidence type="ECO:0000313" key="2">
    <source>
        <dbReference type="Proteomes" id="UP000695000"/>
    </source>
</evidence>
<evidence type="ECO:0000256" key="1">
    <source>
        <dbReference type="SAM" id="MobiDB-lite"/>
    </source>
</evidence>
<feature type="region of interest" description="Disordered" evidence="1">
    <location>
        <begin position="450"/>
        <end position="469"/>
    </location>
</feature>
<reference evidence="3" key="1">
    <citation type="submission" date="2025-08" db="UniProtKB">
        <authorList>
            <consortium name="RefSeq"/>
        </authorList>
    </citation>
    <scope>IDENTIFICATION</scope>
    <source>
        <tissue evidence="3">Whole Larva</tissue>
    </source>
</reference>
<protein>
    <submittedName>
        <fullName evidence="3">Uncharacterized protein LOC108568380</fullName>
    </submittedName>
</protein>
<dbReference type="Proteomes" id="UP000695000">
    <property type="component" value="Unplaced"/>
</dbReference>
<dbReference type="GeneID" id="108568380"/>